<accession>A0A1G5IYK9</accession>
<evidence type="ECO:0000259" key="8">
    <source>
        <dbReference type="Pfam" id="PF00155"/>
    </source>
</evidence>
<comment type="subunit">
    <text evidence="3">Homodimer.</text>
</comment>
<organism evidence="9 10">
    <name type="scientific">Serratia nematodiphila</name>
    <dbReference type="NCBI Taxonomy" id="458197"/>
    <lineage>
        <taxon>Bacteria</taxon>
        <taxon>Pseudomonadati</taxon>
        <taxon>Pseudomonadota</taxon>
        <taxon>Gammaproteobacteria</taxon>
        <taxon>Enterobacterales</taxon>
        <taxon>Yersiniaceae</taxon>
        <taxon>Serratia</taxon>
    </lineage>
</organism>
<evidence type="ECO:0000256" key="5">
    <source>
        <dbReference type="ARBA" id="ARBA00022679"/>
    </source>
</evidence>
<proteinExistence type="inferred from homology"/>
<evidence type="ECO:0000313" key="10">
    <source>
        <dbReference type="Proteomes" id="UP000183031"/>
    </source>
</evidence>
<dbReference type="PANTHER" id="PTHR11879">
    <property type="entry name" value="ASPARTATE AMINOTRANSFERASE"/>
    <property type="match status" value="1"/>
</dbReference>
<comment type="caution">
    <text evidence="9">The sequence shown here is derived from an EMBL/GenBank/DDBJ whole genome shotgun (WGS) entry which is preliminary data.</text>
</comment>
<dbReference type="InterPro" id="IPR000796">
    <property type="entry name" value="Asp_trans"/>
</dbReference>
<evidence type="ECO:0000256" key="6">
    <source>
        <dbReference type="ARBA" id="ARBA00022898"/>
    </source>
</evidence>
<keyword evidence="6" id="KW-0663">Pyridoxal phosphate</keyword>
<comment type="cofactor">
    <cofactor evidence="1 7">
        <name>pyridoxal 5'-phosphate</name>
        <dbReference type="ChEBI" id="CHEBI:597326"/>
    </cofactor>
</comment>
<sequence>MPKTTINQEKNPVFQNVDAYAGDPILSLMEKFKQDPRAHKVNLSIGLYYDAQGIIPQMRAVAAAQAQLNSVEHGASVYLPMEGLQSYRSAIQQLLFGAQHPMLQQGRIATIQTVGGSGALKVGADFLKSYFPDSQVWVSDPTWENHVAIFSGAGFKVNTYPYFDSESLGVKFDAMLAALKQLPKHSIALLHPCCHNPTGSDLTPAQWDEVVEVIAEREIIPFLDIAYQGFGGGMEQDAYAIRAIAAAGLPCLVSNSFSKIFSLYGERVGGLSVVCESEEAAGRVLGQLKATVRRNYSSPPNFGAQLVAKVLNDAQLKTQWLDEVESMRTRILEMRHALVDTLKSALPQRNFDYLLAQRGMFSYTGFSAAQVDRLREEFGVYLIHSGRMCVAGLNHNNVRQVAEAFAAVQ</sequence>
<dbReference type="Pfam" id="PF00155">
    <property type="entry name" value="Aminotran_1_2"/>
    <property type="match status" value="1"/>
</dbReference>
<gene>
    <name evidence="9" type="ORF">SAMN02927935_02522</name>
</gene>
<dbReference type="Gene3D" id="3.90.1150.10">
    <property type="entry name" value="Aspartate Aminotransferase, domain 1"/>
    <property type="match status" value="1"/>
</dbReference>
<protein>
    <recommendedName>
        <fullName evidence="7">Aminotransferase</fullName>
        <ecNumber evidence="7">2.6.1.-</ecNumber>
    </recommendedName>
</protein>
<dbReference type="InterPro" id="IPR004839">
    <property type="entry name" value="Aminotransferase_I/II_large"/>
</dbReference>
<dbReference type="Proteomes" id="UP000183031">
    <property type="component" value="Unassembled WGS sequence"/>
</dbReference>
<keyword evidence="5 7" id="KW-0808">Transferase</keyword>
<dbReference type="InterPro" id="IPR015421">
    <property type="entry name" value="PyrdxlP-dep_Trfase_major"/>
</dbReference>
<dbReference type="InterPro" id="IPR004838">
    <property type="entry name" value="NHTrfase_class1_PyrdxlP-BS"/>
</dbReference>
<feature type="domain" description="Aminotransferase class I/classII large" evidence="8">
    <location>
        <begin position="39"/>
        <end position="405"/>
    </location>
</feature>
<evidence type="ECO:0000256" key="4">
    <source>
        <dbReference type="ARBA" id="ARBA00022576"/>
    </source>
</evidence>
<dbReference type="InterPro" id="IPR015422">
    <property type="entry name" value="PyrdxlP-dep_Trfase_small"/>
</dbReference>
<dbReference type="NCBIfam" id="NF006719">
    <property type="entry name" value="PRK09257.1"/>
    <property type="match status" value="1"/>
</dbReference>
<evidence type="ECO:0000256" key="3">
    <source>
        <dbReference type="ARBA" id="ARBA00011738"/>
    </source>
</evidence>
<evidence type="ECO:0000256" key="2">
    <source>
        <dbReference type="ARBA" id="ARBA00007441"/>
    </source>
</evidence>
<evidence type="ECO:0000256" key="1">
    <source>
        <dbReference type="ARBA" id="ARBA00001933"/>
    </source>
</evidence>
<keyword evidence="4 7" id="KW-0032">Aminotransferase</keyword>
<keyword evidence="10" id="KW-1185">Reference proteome</keyword>
<dbReference type="PRINTS" id="PR00799">
    <property type="entry name" value="TRANSAMINASE"/>
</dbReference>
<dbReference type="Gene3D" id="3.40.640.10">
    <property type="entry name" value="Type I PLP-dependent aspartate aminotransferase-like (Major domain)"/>
    <property type="match status" value="1"/>
</dbReference>
<dbReference type="PANTHER" id="PTHR11879:SF37">
    <property type="entry name" value="AROMATIC-AMINO-ACID AMINOTRANSFERASE"/>
    <property type="match status" value="1"/>
</dbReference>
<name>A0A1G5IYK9_9GAMM</name>
<reference evidence="9 10" key="1">
    <citation type="submission" date="2016-10" db="EMBL/GenBank/DDBJ databases">
        <authorList>
            <person name="Varghese N."/>
            <person name="Submissions S."/>
        </authorList>
    </citation>
    <scope>NUCLEOTIDE SEQUENCE [LARGE SCALE GENOMIC DNA]</scope>
    <source>
        <strain evidence="9 10">CGMCC 1.6853</strain>
    </source>
</reference>
<dbReference type="CDD" id="cd00609">
    <property type="entry name" value="AAT_like"/>
    <property type="match status" value="1"/>
</dbReference>
<evidence type="ECO:0000256" key="7">
    <source>
        <dbReference type="RuleBase" id="RU000481"/>
    </source>
</evidence>
<dbReference type="PROSITE" id="PS00105">
    <property type="entry name" value="AA_TRANSFER_CLASS_1"/>
    <property type="match status" value="1"/>
</dbReference>
<evidence type="ECO:0000313" key="9">
    <source>
        <dbReference type="EMBL" id="SCY81107.1"/>
    </source>
</evidence>
<dbReference type="EC" id="2.6.1.-" evidence="7"/>
<dbReference type="InterPro" id="IPR015424">
    <property type="entry name" value="PyrdxlP-dep_Trfase"/>
</dbReference>
<comment type="similarity">
    <text evidence="2 7">Belongs to the class-I pyridoxal-phosphate-dependent aminotransferase family.</text>
</comment>
<dbReference type="EMBL" id="FMUT01000006">
    <property type="protein sequence ID" value="SCY81107.1"/>
    <property type="molecule type" value="Genomic_DNA"/>
</dbReference>
<dbReference type="SUPFAM" id="SSF53383">
    <property type="entry name" value="PLP-dependent transferases"/>
    <property type="match status" value="1"/>
</dbReference>